<evidence type="ECO:0000313" key="3">
    <source>
        <dbReference type="Proteomes" id="UP000282551"/>
    </source>
</evidence>
<accession>A0A3S4RST2</accession>
<dbReference type="Proteomes" id="UP000282551">
    <property type="component" value="Chromosome"/>
</dbReference>
<feature type="region of interest" description="Disordered" evidence="1">
    <location>
        <begin position="45"/>
        <end position="66"/>
    </location>
</feature>
<gene>
    <name evidence="2" type="ORF">NCTC10485_02318</name>
</gene>
<keyword evidence="3" id="KW-1185">Reference proteome</keyword>
<evidence type="ECO:0000313" key="2">
    <source>
        <dbReference type="EMBL" id="VEG48025.1"/>
    </source>
</evidence>
<organism evidence="2 3">
    <name type="scientific">Mycolicibacterium chitae</name>
    <name type="common">Mycobacterium chitae</name>
    <dbReference type="NCBI Taxonomy" id="1792"/>
    <lineage>
        <taxon>Bacteria</taxon>
        <taxon>Bacillati</taxon>
        <taxon>Actinomycetota</taxon>
        <taxon>Actinomycetes</taxon>
        <taxon>Mycobacteriales</taxon>
        <taxon>Mycobacteriaceae</taxon>
        <taxon>Mycolicibacterium</taxon>
    </lineage>
</organism>
<evidence type="ECO:0000256" key="1">
    <source>
        <dbReference type="SAM" id="MobiDB-lite"/>
    </source>
</evidence>
<sequence length="202" mass="20413">MLSSRNVLMLTGLGALLAIVVLFAGMTAQPGADPALPAAVAAPTTTTTTTTTTSASPTTSAAGTDTDDLGFIGSKARCEAGQSAVALGRTQRSIVVVCADSSGDYEYRGVRINDGAMLTTQAQSTGDGTFVANSEGSRYTVSPDELAVTSGGKLIYRDTWAFYEAPSFSAESADTTGTATATATVTATPTVTPTTTSSTPTR</sequence>
<proteinExistence type="predicted"/>
<keyword evidence="2" id="KW-0418">Kinase</keyword>
<feature type="compositionally biased region" description="Low complexity" evidence="1">
    <location>
        <begin position="175"/>
        <end position="202"/>
    </location>
</feature>
<name>A0A3S4RST2_MYCCI</name>
<feature type="region of interest" description="Disordered" evidence="1">
    <location>
        <begin position="173"/>
        <end position="202"/>
    </location>
</feature>
<keyword evidence="2" id="KW-0808">Transferase</keyword>
<protein>
    <submittedName>
        <fullName evidence="2">Protein kinase</fullName>
    </submittedName>
</protein>
<dbReference type="AlphaFoldDB" id="A0A3S4RST2"/>
<dbReference type="GO" id="GO:0016301">
    <property type="term" value="F:kinase activity"/>
    <property type="evidence" value="ECO:0007669"/>
    <property type="project" value="UniProtKB-KW"/>
</dbReference>
<reference evidence="2 3" key="1">
    <citation type="submission" date="2018-12" db="EMBL/GenBank/DDBJ databases">
        <authorList>
            <consortium name="Pathogen Informatics"/>
        </authorList>
    </citation>
    <scope>NUCLEOTIDE SEQUENCE [LARGE SCALE GENOMIC DNA]</scope>
    <source>
        <strain evidence="2 3">NCTC10485</strain>
    </source>
</reference>
<feature type="compositionally biased region" description="Low complexity" evidence="1">
    <location>
        <begin position="45"/>
        <end position="64"/>
    </location>
</feature>
<dbReference type="EMBL" id="LR134355">
    <property type="protein sequence ID" value="VEG48025.1"/>
    <property type="molecule type" value="Genomic_DNA"/>
</dbReference>